<evidence type="ECO:0000313" key="2">
    <source>
        <dbReference type="Proteomes" id="UP000823388"/>
    </source>
</evidence>
<dbReference type="EMBL" id="CM029042">
    <property type="protein sequence ID" value="KAG2620394.1"/>
    <property type="molecule type" value="Genomic_DNA"/>
</dbReference>
<comment type="caution">
    <text evidence="1">The sequence shown here is derived from an EMBL/GenBank/DDBJ whole genome shotgun (WGS) entry which is preliminary data.</text>
</comment>
<proteinExistence type="predicted"/>
<name>A0A8T0UHY9_PANVG</name>
<evidence type="ECO:0000313" key="1">
    <source>
        <dbReference type="EMBL" id="KAG2620394.1"/>
    </source>
</evidence>
<dbReference type="Proteomes" id="UP000823388">
    <property type="component" value="Chromosome 3N"/>
</dbReference>
<accession>A0A8T0UHY9</accession>
<protein>
    <submittedName>
        <fullName evidence="1">Uncharacterized protein</fullName>
    </submittedName>
</protein>
<dbReference type="AlphaFoldDB" id="A0A8T0UHY9"/>
<sequence length="45" mass="5258">MVDTEPLALISGLLIRHHGPTRYLFLGDRLRRELSIMSFWSNPTF</sequence>
<organism evidence="1 2">
    <name type="scientific">Panicum virgatum</name>
    <name type="common">Blackwell switchgrass</name>
    <dbReference type="NCBI Taxonomy" id="38727"/>
    <lineage>
        <taxon>Eukaryota</taxon>
        <taxon>Viridiplantae</taxon>
        <taxon>Streptophyta</taxon>
        <taxon>Embryophyta</taxon>
        <taxon>Tracheophyta</taxon>
        <taxon>Spermatophyta</taxon>
        <taxon>Magnoliopsida</taxon>
        <taxon>Liliopsida</taxon>
        <taxon>Poales</taxon>
        <taxon>Poaceae</taxon>
        <taxon>PACMAD clade</taxon>
        <taxon>Panicoideae</taxon>
        <taxon>Panicodae</taxon>
        <taxon>Paniceae</taxon>
        <taxon>Panicinae</taxon>
        <taxon>Panicum</taxon>
        <taxon>Panicum sect. Hiantes</taxon>
    </lineage>
</organism>
<reference evidence="1" key="1">
    <citation type="submission" date="2020-05" db="EMBL/GenBank/DDBJ databases">
        <title>WGS assembly of Panicum virgatum.</title>
        <authorList>
            <person name="Lovell J.T."/>
            <person name="Jenkins J."/>
            <person name="Shu S."/>
            <person name="Juenger T.E."/>
            <person name="Schmutz J."/>
        </authorList>
    </citation>
    <scope>NUCLEOTIDE SEQUENCE</scope>
    <source>
        <strain evidence="1">AP13</strain>
    </source>
</reference>
<keyword evidence="2" id="KW-1185">Reference proteome</keyword>
<gene>
    <name evidence="1" type="ORF">PVAP13_3NG095160</name>
</gene>